<dbReference type="InterPro" id="IPR036508">
    <property type="entry name" value="Chitin-bd_dom_sf"/>
</dbReference>
<accession>T1GBS2</accession>
<evidence type="ECO:0000313" key="4">
    <source>
        <dbReference type="EnsemblMetazoa" id="MESCA000710-PA"/>
    </source>
</evidence>
<dbReference type="SMART" id="SM00494">
    <property type="entry name" value="ChtBD2"/>
    <property type="match status" value="1"/>
</dbReference>
<keyword evidence="2" id="KW-0732">Signal</keyword>
<reference evidence="5" key="1">
    <citation type="submission" date="2013-02" db="EMBL/GenBank/DDBJ databases">
        <authorList>
            <person name="Hughes D."/>
        </authorList>
    </citation>
    <scope>NUCLEOTIDE SEQUENCE</scope>
    <source>
        <strain>Durham</strain>
        <strain evidence="5">NC isolate 2 -- Noor lab</strain>
    </source>
</reference>
<proteinExistence type="predicted"/>
<name>T1GBS2_MEGSC</name>
<sequence>MKIFNITFVAIFLLILVVVSKTKADEDLNSQIVSNIEHSGDSEDATTLEPEGEGIEEITTLEIEIEQQEENNNEIQSATESPDVQIQTTLGIIDDDDGKDVETIVCEKEGNIAHKEDCHSYYTCSLDPVDGILKPTKNSCRENQAFSVNFDICTRDISSCNIGPECLTKGKFPDPSSENSYFWCVENYNKDAFRKFKVQYLSAPFVPPTNTITDEDLVRRENKLLNGIEKKLAKDEKRRKKEEEKLQKDEEKRKRKEEKEAQKAAAKAQKEQDKKNKGNKKDESEGCIQE</sequence>
<evidence type="ECO:0000256" key="1">
    <source>
        <dbReference type="SAM" id="MobiDB-lite"/>
    </source>
</evidence>
<dbReference type="EnsemblMetazoa" id="MESCA000710-RA">
    <property type="protein sequence ID" value="MESCA000710-PA"/>
    <property type="gene ID" value="MESCA000710"/>
</dbReference>
<dbReference type="AlphaFoldDB" id="T1GBS2"/>
<reference evidence="4" key="2">
    <citation type="submission" date="2015-06" db="UniProtKB">
        <authorList>
            <consortium name="EnsemblMetazoa"/>
        </authorList>
    </citation>
    <scope>IDENTIFICATION</scope>
</reference>
<feature type="compositionally biased region" description="Basic and acidic residues" evidence="1">
    <location>
        <begin position="232"/>
        <end position="284"/>
    </location>
</feature>
<dbReference type="PROSITE" id="PS50940">
    <property type="entry name" value="CHIT_BIND_II"/>
    <property type="match status" value="1"/>
</dbReference>
<dbReference type="GO" id="GO:0008061">
    <property type="term" value="F:chitin binding"/>
    <property type="evidence" value="ECO:0007669"/>
    <property type="project" value="InterPro"/>
</dbReference>
<feature type="domain" description="Chitin-binding type-2" evidence="3">
    <location>
        <begin position="103"/>
        <end position="162"/>
    </location>
</feature>
<dbReference type="Gene3D" id="2.170.140.10">
    <property type="entry name" value="Chitin binding domain"/>
    <property type="match status" value="1"/>
</dbReference>
<dbReference type="Pfam" id="PF01607">
    <property type="entry name" value="CBM_14"/>
    <property type="match status" value="1"/>
</dbReference>
<feature type="signal peptide" evidence="2">
    <location>
        <begin position="1"/>
        <end position="24"/>
    </location>
</feature>
<dbReference type="HOGENOM" id="CLU_960720_0_0_1"/>
<dbReference type="STRING" id="36166.T1GBS2"/>
<dbReference type="InterPro" id="IPR002557">
    <property type="entry name" value="Chitin-bd_dom"/>
</dbReference>
<organism evidence="4 5">
    <name type="scientific">Megaselia scalaris</name>
    <name type="common">Humpbacked fly</name>
    <name type="synonym">Phora scalaris</name>
    <dbReference type="NCBI Taxonomy" id="36166"/>
    <lineage>
        <taxon>Eukaryota</taxon>
        <taxon>Metazoa</taxon>
        <taxon>Ecdysozoa</taxon>
        <taxon>Arthropoda</taxon>
        <taxon>Hexapoda</taxon>
        <taxon>Insecta</taxon>
        <taxon>Pterygota</taxon>
        <taxon>Neoptera</taxon>
        <taxon>Endopterygota</taxon>
        <taxon>Diptera</taxon>
        <taxon>Brachycera</taxon>
        <taxon>Muscomorpha</taxon>
        <taxon>Platypezoidea</taxon>
        <taxon>Phoridae</taxon>
        <taxon>Megaseliini</taxon>
        <taxon>Megaselia</taxon>
    </lineage>
</organism>
<dbReference type="GO" id="GO:0005576">
    <property type="term" value="C:extracellular region"/>
    <property type="evidence" value="ECO:0007669"/>
    <property type="project" value="InterPro"/>
</dbReference>
<evidence type="ECO:0000313" key="5">
    <source>
        <dbReference type="Proteomes" id="UP000015102"/>
    </source>
</evidence>
<feature type="chain" id="PRO_5004577195" description="Chitin-binding type-2 domain-containing protein" evidence="2">
    <location>
        <begin position="25"/>
        <end position="290"/>
    </location>
</feature>
<dbReference type="SUPFAM" id="SSF57625">
    <property type="entry name" value="Invertebrate chitin-binding proteins"/>
    <property type="match status" value="1"/>
</dbReference>
<evidence type="ECO:0000256" key="2">
    <source>
        <dbReference type="SAM" id="SignalP"/>
    </source>
</evidence>
<keyword evidence="5" id="KW-1185">Reference proteome</keyword>
<evidence type="ECO:0000259" key="3">
    <source>
        <dbReference type="PROSITE" id="PS50940"/>
    </source>
</evidence>
<protein>
    <recommendedName>
        <fullName evidence="3">Chitin-binding type-2 domain-containing protein</fullName>
    </recommendedName>
</protein>
<feature type="region of interest" description="Disordered" evidence="1">
    <location>
        <begin position="232"/>
        <end position="290"/>
    </location>
</feature>
<dbReference type="EMBL" id="CAQQ02049583">
    <property type="status" value="NOT_ANNOTATED_CDS"/>
    <property type="molecule type" value="Genomic_DNA"/>
</dbReference>
<dbReference type="Proteomes" id="UP000015102">
    <property type="component" value="Unassembled WGS sequence"/>
</dbReference>